<gene>
    <name evidence="1" type="ORF">LCGC14_2785760</name>
</gene>
<organism evidence="1">
    <name type="scientific">marine sediment metagenome</name>
    <dbReference type="NCBI Taxonomy" id="412755"/>
    <lineage>
        <taxon>unclassified sequences</taxon>
        <taxon>metagenomes</taxon>
        <taxon>ecological metagenomes</taxon>
    </lineage>
</organism>
<accession>A0A0F8ZE28</accession>
<feature type="non-terminal residue" evidence="1">
    <location>
        <position position="1"/>
    </location>
</feature>
<reference evidence="1" key="1">
    <citation type="journal article" date="2015" name="Nature">
        <title>Complex archaea that bridge the gap between prokaryotes and eukaryotes.</title>
        <authorList>
            <person name="Spang A."/>
            <person name="Saw J.H."/>
            <person name="Jorgensen S.L."/>
            <person name="Zaremba-Niedzwiedzka K."/>
            <person name="Martijn J."/>
            <person name="Lind A.E."/>
            <person name="van Eijk R."/>
            <person name="Schleper C."/>
            <person name="Guy L."/>
            <person name="Ettema T.J."/>
        </authorList>
    </citation>
    <scope>NUCLEOTIDE SEQUENCE</scope>
</reference>
<proteinExistence type="predicted"/>
<name>A0A0F8ZE28_9ZZZZ</name>
<sequence>GYVYVGCGAGWGWDQSPESSSSHGLQLEEVIGRMKDESSTYYSRYAAVYRHLGEGVAELVYSKNQENEPATDIMTPTDADIQVLRRMVVDTLASSFQHKRSLLQVLDSLKQLSMADWILKMKPEELAEIIKADASINIEDNLVSMVEE</sequence>
<dbReference type="EMBL" id="LAZR01051883">
    <property type="protein sequence ID" value="KKK84200.1"/>
    <property type="molecule type" value="Genomic_DNA"/>
</dbReference>
<comment type="caution">
    <text evidence="1">The sequence shown here is derived from an EMBL/GenBank/DDBJ whole genome shotgun (WGS) entry which is preliminary data.</text>
</comment>
<dbReference type="AlphaFoldDB" id="A0A0F8ZE28"/>
<evidence type="ECO:0000313" key="1">
    <source>
        <dbReference type="EMBL" id="KKK84200.1"/>
    </source>
</evidence>
<protein>
    <submittedName>
        <fullName evidence="1">Uncharacterized protein</fullName>
    </submittedName>
</protein>